<keyword evidence="6" id="KW-0539">Nucleus</keyword>
<evidence type="ECO:0000313" key="11">
    <source>
        <dbReference type="Proteomes" id="UP000019384"/>
    </source>
</evidence>
<proteinExistence type="predicted"/>
<dbReference type="InterPro" id="IPR050527">
    <property type="entry name" value="Snail/Krueppel_Znf"/>
</dbReference>
<dbReference type="GO" id="GO:0000981">
    <property type="term" value="F:DNA-binding transcription factor activity, RNA polymerase II-specific"/>
    <property type="evidence" value="ECO:0007669"/>
    <property type="project" value="TreeGrafter"/>
</dbReference>
<dbReference type="EMBL" id="HG793125">
    <property type="protein sequence ID" value="CDK24800.1"/>
    <property type="molecule type" value="Genomic_DNA"/>
</dbReference>
<dbReference type="STRING" id="1382522.W6MSP0"/>
<evidence type="ECO:0000256" key="6">
    <source>
        <dbReference type="ARBA" id="ARBA00023242"/>
    </source>
</evidence>
<evidence type="ECO:0000256" key="7">
    <source>
        <dbReference type="PROSITE-ProRule" id="PRU00042"/>
    </source>
</evidence>
<reference evidence="10" key="1">
    <citation type="submission" date="2013-12" db="EMBL/GenBank/DDBJ databases">
        <authorList>
            <person name="Genoscope - CEA"/>
        </authorList>
    </citation>
    <scope>NUCLEOTIDE SEQUENCE</scope>
    <source>
        <strain evidence="10">CBS 1993</strain>
    </source>
</reference>
<evidence type="ECO:0000256" key="3">
    <source>
        <dbReference type="ARBA" id="ARBA00022737"/>
    </source>
</evidence>
<protein>
    <recommendedName>
        <fullName evidence="9">C2H2-type domain-containing protein</fullName>
    </recommendedName>
</protein>
<dbReference type="SUPFAM" id="SSF57667">
    <property type="entry name" value="beta-beta-alpha zinc fingers"/>
    <property type="match status" value="1"/>
</dbReference>
<dbReference type="Proteomes" id="UP000019384">
    <property type="component" value="Unassembled WGS sequence"/>
</dbReference>
<feature type="domain" description="C2H2-type" evidence="9">
    <location>
        <begin position="205"/>
        <end position="233"/>
    </location>
</feature>
<dbReference type="Pfam" id="PF12874">
    <property type="entry name" value="zf-met"/>
    <property type="match status" value="2"/>
</dbReference>
<dbReference type="GO" id="GO:0005634">
    <property type="term" value="C:nucleus"/>
    <property type="evidence" value="ECO:0007669"/>
    <property type="project" value="UniProtKB-SubCell"/>
</dbReference>
<keyword evidence="11" id="KW-1185">Reference proteome</keyword>
<dbReference type="InterPro" id="IPR013087">
    <property type="entry name" value="Znf_C2H2_type"/>
</dbReference>
<accession>W6MSP0</accession>
<keyword evidence="5" id="KW-0862">Zinc</keyword>
<evidence type="ECO:0000256" key="4">
    <source>
        <dbReference type="ARBA" id="ARBA00022771"/>
    </source>
</evidence>
<dbReference type="OrthoDB" id="3437960at2759"/>
<keyword evidence="3" id="KW-0677">Repeat</keyword>
<dbReference type="GeneID" id="34518203"/>
<dbReference type="SMART" id="SM00355">
    <property type="entry name" value="ZnF_C2H2"/>
    <property type="match status" value="2"/>
</dbReference>
<evidence type="ECO:0000256" key="1">
    <source>
        <dbReference type="ARBA" id="ARBA00004123"/>
    </source>
</evidence>
<dbReference type="InterPro" id="IPR036236">
    <property type="entry name" value="Znf_C2H2_sf"/>
</dbReference>
<dbReference type="PROSITE" id="PS00028">
    <property type="entry name" value="ZINC_FINGER_C2H2_1"/>
    <property type="match status" value="2"/>
</dbReference>
<evidence type="ECO:0000259" key="9">
    <source>
        <dbReference type="PROSITE" id="PS50157"/>
    </source>
</evidence>
<keyword evidence="4 7" id="KW-0863">Zinc-finger</keyword>
<evidence type="ECO:0000256" key="5">
    <source>
        <dbReference type="ARBA" id="ARBA00022833"/>
    </source>
</evidence>
<dbReference type="GO" id="GO:0008270">
    <property type="term" value="F:zinc ion binding"/>
    <property type="evidence" value="ECO:0007669"/>
    <property type="project" value="UniProtKB-KW"/>
</dbReference>
<comment type="subcellular location">
    <subcellularLocation>
        <location evidence="1">Nucleus</location>
    </subcellularLocation>
</comment>
<feature type="region of interest" description="Disordered" evidence="8">
    <location>
        <begin position="52"/>
        <end position="74"/>
    </location>
</feature>
<dbReference type="RefSeq" id="XP_022456815.1">
    <property type="nucleotide sequence ID" value="XM_022605336.1"/>
</dbReference>
<sequence length="286" mass="31479">MKMTYENADTRLKYEASSSPQAEIKTGLPNILNPAPFSSVISVNSGMSWGLQRSEQTTNSAANSPVTHIQSSPPTSQYAEFMIRQNGLNRLLPPPENQFEASSFGTGSLVNAVTPNVGVGAAIATESVLSGAASSSSTSGTISIPTPADPEEWNRKAADIAMGRVPKPVRSEPQVFICDACEKRFSRRMNLKSHKNSKHAGQKPFACSFCEQRFARYSDQKRHETIQHGGDKVLYRCSGVNERGERWGCNKKFKRKDGLAAHWKSKKAKTKCLKEVIDQRQKELTV</sequence>
<feature type="domain" description="C2H2-type" evidence="9">
    <location>
        <begin position="176"/>
        <end position="204"/>
    </location>
</feature>
<evidence type="ECO:0000256" key="2">
    <source>
        <dbReference type="ARBA" id="ARBA00022723"/>
    </source>
</evidence>
<dbReference type="Gene3D" id="3.30.160.60">
    <property type="entry name" value="Classic Zinc Finger"/>
    <property type="match status" value="2"/>
</dbReference>
<keyword evidence="2" id="KW-0479">Metal-binding</keyword>
<evidence type="ECO:0000313" key="10">
    <source>
        <dbReference type="EMBL" id="CDK24800.1"/>
    </source>
</evidence>
<dbReference type="GO" id="GO:0000978">
    <property type="term" value="F:RNA polymerase II cis-regulatory region sequence-specific DNA binding"/>
    <property type="evidence" value="ECO:0007669"/>
    <property type="project" value="TreeGrafter"/>
</dbReference>
<gene>
    <name evidence="10" type="ORF">KUCA_T00000767001</name>
</gene>
<name>W6MSP0_9ASCO</name>
<dbReference type="PROSITE" id="PS50157">
    <property type="entry name" value="ZINC_FINGER_C2H2_2"/>
    <property type="match status" value="2"/>
</dbReference>
<dbReference type="PANTHER" id="PTHR24388">
    <property type="entry name" value="ZINC FINGER PROTEIN"/>
    <property type="match status" value="1"/>
</dbReference>
<dbReference type="PANTHER" id="PTHR24388:SF54">
    <property type="entry name" value="PROTEIN ESCARGOT"/>
    <property type="match status" value="1"/>
</dbReference>
<evidence type="ECO:0000256" key="8">
    <source>
        <dbReference type="SAM" id="MobiDB-lite"/>
    </source>
</evidence>
<organism evidence="10 11">
    <name type="scientific">Kuraishia capsulata CBS 1993</name>
    <dbReference type="NCBI Taxonomy" id="1382522"/>
    <lineage>
        <taxon>Eukaryota</taxon>
        <taxon>Fungi</taxon>
        <taxon>Dikarya</taxon>
        <taxon>Ascomycota</taxon>
        <taxon>Saccharomycotina</taxon>
        <taxon>Pichiomycetes</taxon>
        <taxon>Pichiales</taxon>
        <taxon>Pichiaceae</taxon>
        <taxon>Kuraishia</taxon>
    </lineage>
</organism>
<reference evidence="10" key="2">
    <citation type="submission" date="2014-02" db="EMBL/GenBank/DDBJ databases">
        <title>Complete DNA sequence of /Kuraishia capsulata/ illustrates novel genomic features among budding yeasts (/Saccharomycotina/).</title>
        <authorList>
            <person name="Morales L."/>
            <person name="Noel B."/>
            <person name="Porcel B."/>
            <person name="Marcet-Houben M."/>
            <person name="Hullo M-F."/>
            <person name="Sacerdot C."/>
            <person name="Tekaia F."/>
            <person name="Leh-Louis V."/>
            <person name="Despons L."/>
            <person name="Khanna V."/>
            <person name="Aury J-M."/>
            <person name="Barbe V."/>
            <person name="Couloux A."/>
            <person name="Labadie K."/>
            <person name="Pelletier E."/>
            <person name="Souciet J-L."/>
            <person name="Boekhout T."/>
            <person name="Gabaldon T."/>
            <person name="Wincker P."/>
            <person name="Dujon B."/>
        </authorList>
    </citation>
    <scope>NUCLEOTIDE SEQUENCE</scope>
    <source>
        <strain evidence="10">CBS 1993</strain>
    </source>
</reference>
<dbReference type="AlphaFoldDB" id="W6MSP0"/>
<dbReference type="HOGENOM" id="CLU_973385_0_0_1"/>